<evidence type="ECO:0000256" key="2">
    <source>
        <dbReference type="ARBA" id="ARBA00022729"/>
    </source>
</evidence>
<reference evidence="5 6" key="1">
    <citation type="submission" date="2019-02" db="EMBL/GenBank/DDBJ databases">
        <title>Genome sequences of Aliivibrio finisterrensis strains from farmed Atlantic salmon.</title>
        <authorList>
            <person name="Bowman J.P."/>
        </authorList>
    </citation>
    <scope>NUCLEOTIDE SEQUENCE [LARGE SCALE GENOMIC DNA]</scope>
    <source>
        <strain evidence="5 6">A32</strain>
    </source>
</reference>
<dbReference type="InterPro" id="IPR000189">
    <property type="entry name" value="Transglyc_AS"/>
</dbReference>
<accession>A0A4Q5KM06</accession>
<dbReference type="InterPro" id="IPR012289">
    <property type="entry name" value="Lytic_TGlycosylase_superhlx_L"/>
</dbReference>
<dbReference type="SUPFAM" id="SSF48435">
    <property type="entry name" value="Bacterial muramidases"/>
    <property type="match status" value="1"/>
</dbReference>
<dbReference type="CDD" id="cd13401">
    <property type="entry name" value="Slt70-like"/>
    <property type="match status" value="1"/>
</dbReference>
<dbReference type="GO" id="GO:0000270">
    <property type="term" value="P:peptidoglycan metabolic process"/>
    <property type="evidence" value="ECO:0007669"/>
    <property type="project" value="InterPro"/>
</dbReference>
<dbReference type="EMBL" id="SEZJ01000007">
    <property type="protein sequence ID" value="RYU46351.1"/>
    <property type="molecule type" value="Genomic_DNA"/>
</dbReference>
<sequence length="641" mass="75123">MNLRMRHWCIGMIFTGYCSEAVSVSELWLDRYAYDAIQQGFNKKDISVYYKKRASIDDYALAAYTDYRAFLFDITNKTPDQVTQFSKEYSDYPFSISIRADYLNALIRSKNWKALTEYQTTLPRDQDYQCWYYTAHYHQGNTEMAFKGAKMLWLNGESVSNACNGLFSYWTQAGEKTDIEILQRALLAVKSRNPRLITYLRKLASSEQSKDVLTEMLDLYQKPNKMIMRFETKKDNSFNRAYAQTMFMHVARHDVAKAYPTFQFLMDHFKFEEGEFQPGLEFAAVRLLEAKDQNVIEWRDQVFKNSSNKTALEQRIRLAIRKADWKGIQHWVLKLPEENITSYRWQYWLGRSEIELGDKATGEARLKRISGERHFYSVAAAISLNRQVKYPIARAEVNSEKLSMYESDIARVHELLALGKEGAAKSQWRHLISRTPMKDKALLTAYAKQQKWQAFVHDATLVGQLWDYIYLRFPVHYYDVFERYGKKHKVDVISLLSLTRQESGFSPFAHSPVGALGLMQVLPSTATYITDKYDISYQQRTELFNAEKNIEIGSRYLGHLLNHYDQNRIFAYAAYNAGPTMVSVWRRQSNPNIDIFAYIEGISFKETRVYVKNILMFEMYYREIMGRKGPFLTQAESNWHP</sequence>
<evidence type="ECO:0000259" key="3">
    <source>
        <dbReference type="Pfam" id="PF01464"/>
    </source>
</evidence>
<dbReference type="Pfam" id="PF14718">
    <property type="entry name" value="SLT_L"/>
    <property type="match status" value="1"/>
</dbReference>
<proteinExistence type="inferred from homology"/>
<feature type="domain" description="Lytic transglycosylase superhelical linker" evidence="4">
    <location>
        <begin position="405"/>
        <end position="469"/>
    </location>
</feature>
<dbReference type="OrthoDB" id="92254at2"/>
<feature type="domain" description="Transglycosylase SLT" evidence="3">
    <location>
        <begin position="480"/>
        <end position="590"/>
    </location>
</feature>
<dbReference type="GO" id="GO:0042597">
    <property type="term" value="C:periplasmic space"/>
    <property type="evidence" value="ECO:0007669"/>
    <property type="project" value="InterPro"/>
</dbReference>
<dbReference type="InterPro" id="IPR008939">
    <property type="entry name" value="Lytic_TGlycosylase_superhlx_U"/>
</dbReference>
<dbReference type="PANTHER" id="PTHR37423">
    <property type="entry name" value="SOLUBLE LYTIC MUREIN TRANSGLYCOSYLASE-RELATED"/>
    <property type="match status" value="1"/>
</dbReference>
<name>A0A4Q5KM06_9GAMM</name>
<protein>
    <submittedName>
        <fullName evidence="5">Lytic murein transglycosylase</fullName>
    </submittedName>
</protein>
<evidence type="ECO:0000259" key="4">
    <source>
        <dbReference type="Pfam" id="PF14718"/>
    </source>
</evidence>
<gene>
    <name evidence="5" type="ORF">ERW49_09620</name>
</gene>
<dbReference type="Gene3D" id="1.25.20.10">
    <property type="entry name" value="Bacterial muramidases"/>
    <property type="match status" value="1"/>
</dbReference>
<dbReference type="AlphaFoldDB" id="A0A4Q5KM06"/>
<dbReference type="Gene3D" id="1.10.1240.20">
    <property type="entry name" value="Lytic transglycosylase, superhelical linker domain"/>
    <property type="match status" value="1"/>
</dbReference>
<evidence type="ECO:0000313" key="5">
    <source>
        <dbReference type="EMBL" id="RYU46351.1"/>
    </source>
</evidence>
<dbReference type="InterPro" id="IPR008258">
    <property type="entry name" value="Transglycosylase_SLT_dom_1"/>
</dbReference>
<keyword evidence="2" id="KW-0732">Signal</keyword>
<dbReference type="InterPro" id="IPR023346">
    <property type="entry name" value="Lysozyme-like_dom_sf"/>
</dbReference>
<dbReference type="RefSeq" id="WP_130087117.1">
    <property type="nucleotide sequence ID" value="NZ_SEZJ01000007.1"/>
</dbReference>
<evidence type="ECO:0000256" key="1">
    <source>
        <dbReference type="ARBA" id="ARBA00007734"/>
    </source>
</evidence>
<comment type="similarity">
    <text evidence="1">Belongs to the transglycosylase Slt family.</text>
</comment>
<dbReference type="PROSITE" id="PS00922">
    <property type="entry name" value="TRANSGLYCOSYLASE"/>
    <property type="match status" value="1"/>
</dbReference>
<dbReference type="InterPro" id="IPR037061">
    <property type="entry name" value="Lytic_TGlycoase_superhlx_L_sf"/>
</dbReference>
<comment type="caution">
    <text evidence="5">The sequence shown here is derived from an EMBL/GenBank/DDBJ whole genome shotgun (WGS) entry which is preliminary data.</text>
</comment>
<dbReference type="Pfam" id="PF01464">
    <property type="entry name" value="SLT"/>
    <property type="match status" value="1"/>
</dbReference>
<dbReference type="Gene3D" id="1.10.530.10">
    <property type="match status" value="1"/>
</dbReference>
<dbReference type="SUPFAM" id="SSF53955">
    <property type="entry name" value="Lysozyme-like"/>
    <property type="match status" value="1"/>
</dbReference>
<dbReference type="GO" id="GO:0008933">
    <property type="term" value="F:peptidoglycan lytic transglycosylase activity"/>
    <property type="evidence" value="ECO:0007669"/>
    <property type="project" value="InterPro"/>
</dbReference>
<dbReference type="Proteomes" id="UP000293465">
    <property type="component" value="Unassembled WGS sequence"/>
</dbReference>
<evidence type="ECO:0000313" key="6">
    <source>
        <dbReference type="Proteomes" id="UP000293465"/>
    </source>
</evidence>
<dbReference type="GeneID" id="56275309"/>
<dbReference type="PANTHER" id="PTHR37423:SF5">
    <property type="entry name" value="SOLUBLE LYTIC MUREIN TRANSGLYCOSYLASE"/>
    <property type="match status" value="1"/>
</dbReference>
<dbReference type="GO" id="GO:0004553">
    <property type="term" value="F:hydrolase activity, hydrolyzing O-glycosyl compounds"/>
    <property type="evidence" value="ECO:0007669"/>
    <property type="project" value="InterPro"/>
</dbReference>
<organism evidence="5 6">
    <name type="scientific">Aliivibrio finisterrensis</name>
    <dbReference type="NCBI Taxonomy" id="511998"/>
    <lineage>
        <taxon>Bacteria</taxon>
        <taxon>Pseudomonadati</taxon>
        <taxon>Pseudomonadota</taxon>
        <taxon>Gammaproteobacteria</taxon>
        <taxon>Vibrionales</taxon>
        <taxon>Vibrionaceae</taxon>
        <taxon>Aliivibrio</taxon>
    </lineage>
</organism>
<dbReference type="GO" id="GO:0016020">
    <property type="term" value="C:membrane"/>
    <property type="evidence" value="ECO:0007669"/>
    <property type="project" value="InterPro"/>
</dbReference>